<dbReference type="EMBL" id="KN824995">
    <property type="protein sequence ID" value="KIK96272.1"/>
    <property type="molecule type" value="Genomic_DNA"/>
</dbReference>
<name>A0A0D0DF58_9AGAM</name>
<sequence length="52" mass="6211">MDHVHPENLHGLLSRARQQFYKEINTFQPWYMVPKIQMQEKSGQQEPSSSRP</sequence>
<reference evidence="2" key="2">
    <citation type="submission" date="2015-01" db="EMBL/GenBank/DDBJ databases">
        <title>Evolutionary Origins and Diversification of the Mycorrhizal Mutualists.</title>
        <authorList>
            <consortium name="DOE Joint Genome Institute"/>
            <consortium name="Mycorrhizal Genomics Consortium"/>
            <person name="Kohler A."/>
            <person name="Kuo A."/>
            <person name="Nagy L.G."/>
            <person name="Floudas D."/>
            <person name="Copeland A."/>
            <person name="Barry K.W."/>
            <person name="Cichocki N."/>
            <person name="Veneault-Fourrey C."/>
            <person name="LaButti K."/>
            <person name="Lindquist E.A."/>
            <person name="Lipzen A."/>
            <person name="Lundell T."/>
            <person name="Morin E."/>
            <person name="Murat C."/>
            <person name="Riley R."/>
            <person name="Ohm R."/>
            <person name="Sun H."/>
            <person name="Tunlid A."/>
            <person name="Henrissat B."/>
            <person name="Grigoriev I.V."/>
            <person name="Hibbett D.S."/>
            <person name="Martin F."/>
        </authorList>
    </citation>
    <scope>NUCLEOTIDE SEQUENCE [LARGE SCALE GENOMIC DNA]</scope>
    <source>
        <strain evidence="2">Ve08.2h10</strain>
    </source>
</reference>
<dbReference type="HOGENOM" id="CLU_3087877_0_0_1"/>
<protein>
    <submittedName>
        <fullName evidence="1">Uncharacterized protein</fullName>
    </submittedName>
</protein>
<evidence type="ECO:0000313" key="2">
    <source>
        <dbReference type="Proteomes" id="UP000054538"/>
    </source>
</evidence>
<dbReference type="Proteomes" id="UP000054538">
    <property type="component" value="Unassembled WGS sequence"/>
</dbReference>
<organism evidence="1 2">
    <name type="scientific">Paxillus rubicundulus Ve08.2h10</name>
    <dbReference type="NCBI Taxonomy" id="930991"/>
    <lineage>
        <taxon>Eukaryota</taxon>
        <taxon>Fungi</taxon>
        <taxon>Dikarya</taxon>
        <taxon>Basidiomycota</taxon>
        <taxon>Agaricomycotina</taxon>
        <taxon>Agaricomycetes</taxon>
        <taxon>Agaricomycetidae</taxon>
        <taxon>Boletales</taxon>
        <taxon>Paxilineae</taxon>
        <taxon>Paxillaceae</taxon>
        <taxon>Paxillus</taxon>
    </lineage>
</organism>
<dbReference type="InParanoid" id="A0A0D0DF58"/>
<gene>
    <name evidence="1" type="ORF">PAXRUDRAFT_826147</name>
</gene>
<reference evidence="1 2" key="1">
    <citation type="submission" date="2014-04" db="EMBL/GenBank/DDBJ databases">
        <authorList>
            <consortium name="DOE Joint Genome Institute"/>
            <person name="Kuo A."/>
            <person name="Kohler A."/>
            <person name="Jargeat P."/>
            <person name="Nagy L.G."/>
            <person name="Floudas D."/>
            <person name="Copeland A."/>
            <person name="Barry K.W."/>
            <person name="Cichocki N."/>
            <person name="Veneault-Fourrey C."/>
            <person name="LaButti K."/>
            <person name="Lindquist E.A."/>
            <person name="Lipzen A."/>
            <person name="Lundell T."/>
            <person name="Morin E."/>
            <person name="Murat C."/>
            <person name="Sun H."/>
            <person name="Tunlid A."/>
            <person name="Henrissat B."/>
            <person name="Grigoriev I.V."/>
            <person name="Hibbett D.S."/>
            <person name="Martin F."/>
            <person name="Nordberg H.P."/>
            <person name="Cantor M.N."/>
            <person name="Hua S.X."/>
        </authorList>
    </citation>
    <scope>NUCLEOTIDE SEQUENCE [LARGE SCALE GENOMIC DNA]</scope>
    <source>
        <strain evidence="1 2">Ve08.2h10</strain>
    </source>
</reference>
<keyword evidence="2" id="KW-1185">Reference proteome</keyword>
<accession>A0A0D0DF58</accession>
<proteinExistence type="predicted"/>
<evidence type="ECO:0000313" key="1">
    <source>
        <dbReference type="EMBL" id="KIK96272.1"/>
    </source>
</evidence>
<dbReference type="AlphaFoldDB" id="A0A0D0DF58"/>